<evidence type="ECO:0000313" key="11">
    <source>
        <dbReference type="Proteomes" id="UP000245699"/>
    </source>
</evidence>
<dbReference type="EMBL" id="MBFT01000005">
    <property type="protein sequence ID" value="PVV00156.1"/>
    <property type="molecule type" value="Genomic_DNA"/>
</dbReference>
<gene>
    <name evidence="10" type="ORF">BB559_000074</name>
</gene>
<evidence type="ECO:0000256" key="5">
    <source>
        <dbReference type="ARBA" id="ARBA00023054"/>
    </source>
</evidence>
<dbReference type="GO" id="GO:0016020">
    <property type="term" value="C:membrane"/>
    <property type="evidence" value="ECO:0007669"/>
    <property type="project" value="UniProtKB-SubCell"/>
</dbReference>
<evidence type="ECO:0000256" key="9">
    <source>
        <dbReference type="SAM" id="Phobius"/>
    </source>
</evidence>
<dbReference type="InterPro" id="IPR024461">
    <property type="entry name" value="CCDC90-like"/>
</dbReference>
<organism evidence="10 11">
    <name type="scientific">Furculomyces boomerangus</name>
    <dbReference type="NCBI Taxonomy" id="61424"/>
    <lineage>
        <taxon>Eukaryota</taxon>
        <taxon>Fungi</taxon>
        <taxon>Fungi incertae sedis</taxon>
        <taxon>Zoopagomycota</taxon>
        <taxon>Kickxellomycotina</taxon>
        <taxon>Harpellomycetes</taxon>
        <taxon>Harpellales</taxon>
        <taxon>Harpellaceae</taxon>
        <taxon>Furculomyces</taxon>
    </lineage>
</organism>
<keyword evidence="11" id="KW-1185">Reference proteome</keyword>
<name>A0A2T9Z6C6_9FUNG</name>
<protein>
    <recommendedName>
        <fullName evidence="12">DUF1640 domain-containing protein</fullName>
    </recommendedName>
</protein>
<keyword evidence="4 9" id="KW-1133">Transmembrane helix</keyword>
<feature type="compositionally biased region" description="Basic and acidic residues" evidence="8">
    <location>
        <begin position="77"/>
        <end position="91"/>
    </location>
</feature>
<accession>A0A2T9Z6C6</accession>
<dbReference type="PANTHER" id="PTHR14360:SF12">
    <property type="entry name" value="MOZ PROTEIN REPRESENTS A CHROMATIN-ASSOCIATED ACETYLTRANSFERASE"/>
    <property type="match status" value="1"/>
</dbReference>
<dbReference type="AlphaFoldDB" id="A0A2T9Z6C6"/>
<evidence type="ECO:0000256" key="6">
    <source>
        <dbReference type="ARBA" id="ARBA00023128"/>
    </source>
</evidence>
<feature type="compositionally biased region" description="Basic and acidic residues" evidence="8">
    <location>
        <begin position="224"/>
        <end position="233"/>
    </location>
</feature>
<evidence type="ECO:0000256" key="1">
    <source>
        <dbReference type="ARBA" id="ARBA00004173"/>
    </source>
</evidence>
<reference evidence="10 11" key="1">
    <citation type="journal article" date="2018" name="MBio">
        <title>Comparative Genomics Reveals the Core Gene Toolbox for the Fungus-Insect Symbiosis.</title>
        <authorList>
            <person name="Wang Y."/>
            <person name="Stata M."/>
            <person name="Wang W."/>
            <person name="Stajich J.E."/>
            <person name="White M.M."/>
            <person name="Moncalvo J.M."/>
        </authorList>
    </citation>
    <scope>NUCLEOTIDE SEQUENCE [LARGE SCALE GENOMIC DNA]</scope>
    <source>
        <strain evidence="10 11">AUS-77-4</strain>
    </source>
</reference>
<evidence type="ECO:0000256" key="3">
    <source>
        <dbReference type="ARBA" id="ARBA00022692"/>
    </source>
</evidence>
<evidence type="ECO:0000256" key="7">
    <source>
        <dbReference type="ARBA" id="ARBA00023136"/>
    </source>
</evidence>
<dbReference type="PANTHER" id="PTHR14360">
    <property type="entry name" value="PROTEIN FMP32, MITOCHONDRIAL"/>
    <property type="match status" value="1"/>
</dbReference>
<evidence type="ECO:0000256" key="8">
    <source>
        <dbReference type="SAM" id="MobiDB-lite"/>
    </source>
</evidence>
<feature type="compositionally biased region" description="Basic and acidic residues" evidence="8">
    <location>
        <begin position="203"/>
        <end position="216"/>
    </location>
</feature>
<dbReference type="Proteomes" id="UP000245699">
    <property type="component" value="Unassembled WGS sequence"/>
</dbReference>
<evidence type="ECO:0000256" key="4">
    <source>
        <dbReference type="ARBA" id="ARBA00022989"/>
    </source>
</evidence>
<feature type="compositionally biased region" description="Polar residues" evidence="8">
    <location>
        <begin position="56"/>
        <end position="75"/>
    </location>
</feature>
<comment type="caution">
    <text evidence="10">The sequence shown here is derived from an EMBL/GenBank/DDBJ whole genome shotgun (WGS) entry which is preliminary data.</text>
</comment>
<evidence type="ECO:0000256" key="2">
    <source>
        <dbReference type="ARBA" id="ARBA00004370"/>
    </source>
</evidence>
<feature type="region of interest" description="Disordered" evidence="8">
    <location>
        <begin position="177"/>
        <end position="233"/>
    </location>
</feature>
<feature type="compositionally biased region" description="Basic and acidic residues" evidence="8">
    <location>
        <begin position="177"/>
        <end position="188"/>
    </location>
</feature>
<sequence length="463" mass="53414">MMRLLINSTRNINNLQNRGIFRISFNLLNQRSKLYHNPKDYHTFLIKRYTRKENNKSSSNLFNKTRRNSTLPSNLKKQNDKESSKSSEKNKPNCSLIDINSLTFPSSRSDLVFSTSLVNKETISNNESKDDKNIKNEAIDTNHFQHRGALREKVEKLGHNLNNNDVDEWVVETELEPKHEAVHTDQRKPATKPVEESGLYSKSFKETTKSDRESKPKNVTNNTEPHEKDIHDNEKIRHLGAIKETKDIIRNAKIALGGSIHPFNSIDVLNKLEESGIETSKSQGLMWSIRDILLMELAKTSEKVATKADIEDSSYKIKADLHQLRIEMLMVRKNGQSLLVSESATIARDLERMSQKIKDETGTLRAETSIEMNSLKYERNDLIKKIEIARQEMQTRHYVLLGDLRTEIESTKLQIIRWGLSSILITGVLIILFMPETKKKVVDTKPEEIQEVYKPREPSFMVF</sequence>
<dbReference type="GO" id="GO:0005739">
    <property type="term" value="C:mitochondrion"/>
    <property type="evidence" value="ECO:0007669"/>
    <property type="project" value="UniProtKB-SubCell"/>
</dbReference>
<keyword evidence="3 9" id="KW-0812">Transmembrane</keyword>
<comment type="subcellular location">
    <subcellularLocation>
        <location evidence="2">Membrane</location>
    </subcellularLocation>
    <subcellularLocation>
        <location evidence="1">Mitochondrion</location>
    </subcellularLocation>
</comment>
<proteinExistence type="predicted"/>
<keyword evidence="5" id="KW-0175">Coiled coil</keyword>
<dbReference type="Pfam" id="PF07798">
    <property type="entry name" value="CCDC90-like"/>
    <property type="match status" value="1"/>
</dbReference>
<evidence type="ECO:0008006" key="12">
    <source>
        <dbReference type="Google" id="ProtNLM"/>
    </source>
</evidence>
<evidence type="ECO:0000313" key="10">
    <source>
        <dbReference type="EMBL" id="PVV00156.1"/>
    </source>
</evidence>
<feature type="region of interest" description="Disordered" evidence="8">
    <location>
        <begin position="55"/>
        <end position="92"/>
    </location>
</feature>
<keyword evidence="7 9" id="KW-0472">Membrane</keyword>
<keyword evidence="6" id="KW-0496">Mitochondrion</keyword>
<dbReference type="OrthoDB" id="1552at2759"/>
<feature type="transmembrane region" description="Helical" evidence="9">
    <location>
        <begin position="415"/>
        <end position="435"/>
    </location>
</feature>
<dbReference type="Gene3D" id="1.20.5.340">
    <property type="match status" value="1"/>
</dbReference>